<evidence type="ECO:0000313" key="2">
    <source>
        <dbReference type="EMBL" id="KAK0635342.1"/>
    </source>
</evidence>
<protein>
    <submittedName>
        <fullName evidence="2">Uncharacterized protein</fullName>
    </submittedName>
</protein>
<dbReference type="EMBL" id="JAULSR010000001">
    <property type="protein sequence ID" value="KAK0635342.1"/>
    <property type="molecule type" value="Genomic_DNA"/>
</dbReference>
<accession>A0AA39XJT5</accession>
<name>A0AA39XJT5_9PEZI</name>
<comment type="caution">
    <text evidence="2">The sequence shown here is derived from an EMBL/GenBank/DDBJ whole genome shotgun (WGS) entry which is preliminary data.</text>
</comment>
<evidence type="ECO:0000313" key="3">
    <source>
        <dbReference type="Proteomes" id="UP001174934"/>
    </source>
</evidence>
<feature type="region of interest" description="Disordered" evidence="1">
    <location>
        <begin position="95"/>
        <end position="118"/>
    </location>
</feature>
<sequence>MKGQITAPNRPEARCGGSRPSGQRDFLHRRPGGYTNNKVTAGTQSARVALAQAQAQAFHYIICQGAQYGLLSSVMANASVDLLRWRDGVRVNLEARGEPPTDIGSRDEVAEDDADTTVPTTEPCTHACLLGLKHNLELVHTCPDADSHLGGRAIADLDSGMQTTGPRPAHDTTRHKISLEEFSSLISKQLQKDMFNKCRA</sequence>
<gene>
    <name evidence="2" type="ORF">B0T17DRAFT_595028</name>
</gene>
<organism evidence="2 3">
    <name type="scientific">Bombardia bombarda</name>
    <dbReference type="NCBI Taxonomy" id="252184"/>
    <lineage>
        <taxon>Eukaryota</taxon>
        <taxon>Fungi</taxon>
        <taxon>Dikarya</taxon>
        <taxon>Ascomycota</taxon>
        <taxon>Pezizomycotina</taxon>
        <taxon>Sordariomycetes</taxon>
        <taxon>Sordariomycetidae</taxon>
        <taxon>Sordariales</taxon>
        <taxon>Lasiosphaeriaceae</taxon>
        <taxon>Bombardia</taxon>
    </lineage>
</organism>
<feature type="region of interest" description="Disordered" evidence="1">
    <location>
        <begin position="1"/>
        <end position="36"/>
    </location>
</feature>
<feature type="compositionally biased region" description="Basic and acidic residues" evidence="1">
    <location>
        <begin position="95"/>
        <end position="108"/>
    </location>
</feature>
<keyword evidence="3" id="KW-1185">Reference proteome</keyword>
<dbReference type="Proteomes" id="UP001174934">
    <property type="component" value="Unassembled WGS sequence"/>
</dbReference>
<dbReference type="AlphaFoldDB" id="A0AA39XJT5"/>
<proteinExistence type="predicted"/>
<evidence type="ECO:0000256" key="1">
    <source>
        <dbReference type="SAM" id="MobiDB-lite"/>
    </source>
</evidence>
<reference evidence="2" key="1">
    <citation type="submission" date="2023-06" db="EMBL/GenBank/DDBJ databases">
        <title>Genome-scale phylogeny and comparative genomics of the fungal order Sordariales.</title>
        <authorList>
            <consortium name="Lawrence Berkeley National Laboratory"/>
            <person name="Hensen N."/>
            <person name="Bonometti L."/>
            <person name="Westerberg I."/>
            <person name="Brannstrom I.O."/>
            <person name="Guillou S."/>
            <person name="Cros-Aarteil S."/>
            <person name="Calhoun S."/>
            <person name="Haridas S."/>
            <person name="Kuo A."/>
            <person name="Mondo S."/>
            <person name="Pangilinan J."/>
            <person name="Riley R."/>
            <person name="LaButti K."/>
            <person name="Andreopoulos B."/>
            <person name="Lipzen A."/>
            <person name="Chen C."/>
            <person name="Yanf M."/>
            <person name="Daum C."/>
            <person name="Ng V."/>
            <person name="Clum A."/>
            <person name="Steindorff A."/>
            <person name="Ohm R."/>
            <person name="Martin F."/>
            <person name="Silar P."/>
            <person name="Natvig D."/>
            <person name="Lalanne C."/>
            <person name="Gautier V."/>
            <person name="Ament-velasquez S.L."/>
            <person name="Kruys A."/>
            <person name="Hutchinson M.I."/>
            <person name="Powell A.J."/>
            <person name="Barry K."/>
            <person name="Miller A.N."/>
            <person name="Grigoriev I.V."/>
            <person name="Debuchy R."/>
            <person name="Gladieux P."/>
            <person name="Thoren M.H."/>
            <person name="Johannesson H."/>
        </authorList>
    </citation>
    <scope>NUCLEOTIDE SEQUENCE</scope>
    <source>
        <strain evidence="2">SMH3391-2</strain>
    </source>
</reference>